<feature type="compositionally biased region" description="Low complexity" evidence="1">
    <location>
        <begin position="88"/>
        <end position="100"/>
    </location>
</feature>
<name>A0A6J4VN41_9BACT</name>
<sequence length="245" mass="26476">LRLRQRFSAPGRAGEGGGDDRRPLRRPLRTRHRGGLAEGGVRPDGDRVRPGAGPDRAADRSGPPHQADLHRGAARLLRRHPLHRHRFGLPAAPGTAAAPALHDRWRRPPAAGGRGAGGQHRRHHDPRPPRRLEGDDRPDRGGDRAKDRPDPGGRRRPLRRSGAERRRRRRGADHRRPGRGGEAGGAVRRLGRGDPRLAAGPDRLPGRDDRAAGGAARAVRLLLHRRHGAEPGCAGAGRGAAGREV</sequence>
<evidence type="ECO:0000256" key="1">
    <source>
        <dbReference type="SAM" id="MobiDB-lite"/>
    </source>
</evidence>
<feature type="region of interest" description="Disordered" evidence="1">
    <location>
        <begin position="1"/>
        <end position="213"/>
    </location>
</feature>
<feature type="compositionally biased region" description="Basic residues" evidence="1">
    <location>
        <begin position="72"/>
        <end position="87"/>
    </location>
</feature>
<feature type="compositionally biased region" description="Basic residues" evidence="1">
    <location>
        <begin position="23"/>
        <end position="34"/>
    </location>
</feature>
<reference evidence="2" key="1">
    <citation type="submission" date="2020-02" db="EMBL/GenBank/DDBJ databases">
        <authorList>
            <person name="Meier V. D."/>
        </authorList>
    </citation>
    <scope>NUCLEOTIDE SEQUENCE</scope>
    <source>
        <strain evidence="2">AVDCRST_MAG59</strain>
    </source>
</reference>
<organism evidence="2">
    <name type="scientific">uncultured Thermomicrobiales bacterium</name>
    <dbReference type="NCBI Taxonomy" id="1645740"/>
    <lineage>
        <taxon>Bacteria</taxon>
        <taxon>Pseudomonadati</taxon>
        <taxon>Thermomicrobiota</taxon>
        <taxon>Thermomicrobia</taxon>
        <taxon>Thermomicrobiales</taxon>
        <taxon>environmental samples</taxon>
    </lineage>
</organism>
<feature type="non-terminal residue" evidence="2">
    <location>
        <position position="245"/>
    </location>
</feature>
<gene>
    <name evidence="2" type="ORF">AVDCRST_MAG59-5010</name>
</gene>
<accession>A0A6J4VN41</accession>
<evidence type="ECO:0000313" key="2">
    <source>
        <dbReference type="EMBL" id="CAA9582750.1"/>
    </source>
</evidence>
<protein>
    <submittedName>
        <fullName evidence="2">FMN reductase</fullName>
    </submittedName>
</protein>
<proteinExistence type="predicted"/>
<dbReference type="AlphaFoldDB" id="A0A6J4VN41"/>
<feature type="compositionally biased region" description="Basic residues" evidence="1">
    <location>
        <begin position="154"/>
        <end position="178"/>
    </location>
</feature>
<dbReference type="EMBL" id="CADCWF010000357">
    <property type="protein sequence ID" value="CAA9582750.1"/>
    <property type="molecule type" value="Genomic_DNA"/>
</dbReference>
<feature type="compositionally biased region" description="Basic and acidic residues" evidence="1">
    <location>
        <begin position="126"/>
        <end position="153"/>
    </location>
</feature>
<feature type="non-terminal residue" evidence="2">
    <location>
        <position position="1"/>
    </location>
</feature>